<organism evidence="1 2">
    <name type="scientific">Thelohanellus kitauei</name>
    <name type="common">Myxosporean</name>
    <dbReference type="NCBI Taxonomy" id="669202"/>
    <lineage>
        <taxon>Eukaryota</taxon>
        <taxon>Metazoa</taxon>
        <taxon>Cnidaria</taxon>
        <taxon>Myxozoa</taxon>
        <taxon>Myxosporea</taxon>
        <taxon>Bivalvulida</taxon>
        <taxon>Platysporina</taxon>
        <taxon>Myxobolidae</taxon>
        <taxon>Thelohanellus</taxon>
    </lineage>
</organism>
<dbReference type="PANTHER" id="PTHR46880">
    <property type="entry name" value="RAS-ASSOCIATING DOMAIN-CONTAINING PROTEIN"/>
    <property type="match status" value="1"/>
</dbReference>
<evidence type="ECO:0000313" key="2">
    <source>
        <dbReference type="Proteomes" id="UP000031668"/>
    </source>
</evidence>
<proteinExistence type="predicted"/>
<comment type="caution">
    <text evidence="1">The sequence shown here is derived from an EMBL/GenBank/DDBJ whole genome shotgun (WGS) entry which is preliminary data.</text>
</comment>
<accession>A0A0C2MZT9</accession>
<dbReference type="EMBL" id="JWZT01003307">
    <property type="protein sequence ID" value="KII67117.1"/>
    <property type="molecule type" value="Genomic_DNA"/>
</dbReference>
<keyword evidence="2" id="KW-1185">Reference proteome</keyword>
<dbReference type="OrthoDB" id="10068441at2759"/>
<gene>
    <name evidence="1" type="ORF">RF11_00472</name>
</gene>
<name>A0A0C2MZT9_THEKT</name>
<dbReference type="Proteomes" id="UP000031668">
    <property type="component" value="Unassembled WGS sequence"/>
</dbReference>
<protein>
    <submittedName>
        <fullName evidence="1">Uncharacterized protein</fullName>
    </submittedName>
</protein>
<evidence type="ECO:0000313" key="1">
    <source>
        <dbReference type="EMBL" id="KII67117.1"/>
    </source>
</evidence>
<reference evidence="1 2" key="1">
    <citation type="journal article" date="2014" name="Genome Biol. Evol.">
        <title>The genome of the myxosporean Thelohanellus kitauei shows adaptations to nutrient acquisition within its fish host.</title>
        <authorList>
            <person name="Yang Y."/>
            <person name="Xiong J."/>
            <person name="Zhou Z."/>
            <person name="Huo F."/>
            <person name="Miao W."/>
            <person name="Ran C."/>
            <person name="Liu Y."/>
            <person name="Zhang J."/>
            <person name="Feng J."/>
            <person name="Wang M."/>
            <person name="Wang M."/>
            <person name="Wang L."/>
            <person name="Yao B."/>
        </authorList>
    </citation>
    <scope>NUCLEOTIDE SEQUENCE [LARGE SCALE GENOMIC DNA]</scope>
    <source>
        <strain evidence="1">Wuqing</strain>
    </source>
</reference>
<sequence length="123" mass="14043">MLGKYNGVAAILKCEIHHLGQLHCVSHRKDLVVEDAWKQIPLMIEIETFLRIVYTIFSRSSINNEKYQELAMAGESDVIAFWPVHEVIGCLGIKLLLHLGSIKNTLLNYFTDELSHRNNPISK</sequence>
<dbReference type="AlphaFoldDB" id="A0A0C2MZT9"/>
<dbReference type="PANTHER" id="PTHR46880:SF8">
    <property type="entry name" value="E3 SUMO-PROTEIN LIGASE KIAA1586"/>
    <property type="match status" value="1"/>
</dbReference>